<feature type="transmembrane region" description="Helical" evidence="1">
    <location>
        <begin position="157"/>
        <end position="179"/>
    </location>
</feature>
<keyword evidence="1" id="KW-0472">Membrane</keyword>
<dbReference type="InterPro" id="IPR022929">
    <property type="entry name" value="Put_MntP"/>
</dbReference>
<organism evidence="2 3">
    <name type="scientific">Aeribacillus pallidus</name>
    <dbReference type="NCBI Taxonomy" id="33936"/>
    <lineage>
        <taxon>Bacteria</taxon>
        <taxon>Bacillati</taxon>
        <taxon>Bacillota</taxon>
        <taxon>Bacilli</taxon>
        <taxon>Bacillales</taxon>
        <taxon>Bacillaceae</taxon>
        <taxon>Aeribacillus</taxon>
    </lineage>
</organism>
<accession>A0A163Y7M8</accession>
<keyword evidence="1" id="KW-1003">Cell membrane</keyword>
<feature type="transmembrane region" description="Helical" evidence="1">
    <location>
        <begin position="96"/>
        <end position="116"/>
    </location>
</feature>
<feature type="transmembrane region" description="Helical" evidence="1">
    <location>
        <begin position="6"/>
        <end position="29"/>
    </location>
</feature>
<evidence type="ECO:0000313" key="2">
    <source>
        <dbReference type="EMBL" id="KZN95261.1"/>
    </source>
</evidence>
<sequence length="181" mass="19727">MAAEIVTLFLMAFALGMDAFSVSLGMGLVRLRWKQIFDIGIYIGIFHMIMPLIGIVLGKVLSEKFGLVAMYIGGCLLTLLGIQMIYSSFKRDESPFIAPVGIGLFLFALSVSLDSFSVGLSLGIYGAEVLLTVVMFGFMSMVLTWSGLLIGKRVQDWFGTYSEAFGGSILLVFGLKLLFSM</sequence>
<dbReference type="InterPro" id="IPR003810">
    <property type="entry name" value="Mntp/YtaF"/>
</dbReference>
<protein>
    <recommendedName>
        <fullName evidence="1">Putative manganese efflux pump MntP</fullName>
    </recommendedName>
</protein>
<dbReference type="AlphaFoldDB" id="A0A165WS91"/>
<keyword evidence="1" id="KW-1133">Transmembrane helix</keyword>
<feature type="transmembrane region" description="Helical" evidence="1">
    <location>
        <begin position="41"/>
        <end position="62"/>
    </location>
</feature>
<proteinExistence type="inferred from homology"/>
<dbReference type="RefSeq" id="WP_063389026.1">
    <property type="nucleotide sequence ID" value="NZ_LVHY01000131.1"/>
</dbReference>
<accession>A0A165WS91</accession>
<dbReference type="EMBL" id="LWBR01000058">
    <property type="protein sequence ID" value="KZN95261.1"/>
    <property type="molecule type" value="Genomic_DNA"/>
</dbReference>
<gene>
    <name evidence="1" type="primary">mntP</name>
    <name evidence="2" type="ORF">AZI98_14755</name>
</gene>
<keyword evidence="1" id="KW-0813">Transport</keyword>
<comment type="subcellular location">
    <subcellularLocation>
        <location evidence="1">Cell membrane</location>
        <topology evidence="1">Multi-pass membrane protein</topology>
    </subcellularLocation>
</comment>
<dbReference type="Proteomes" id="UP000076476">
    <property type="component" value="Unassembled WGS sequence"/>
</dbReference>
<dbReference type="HAMAP" id="MF_01521">
    <property type="entry name" value="MntP_pump"/>
    <property type="match status" value="1"/>
</dbReference>
<comment type="function">
    <text evidence="1">Probably functions as a manganese efflux pump.</text>
</comment>
<dbReference type="PANTHER" id="PTHR35529">
    <property type="entry name" value="MANGANESE EFFLUX PUMP MNTP-RELATED"/>
    <property type="match status" value="1"/>
</dbReference>
<keyword evidence="1" id="KW-0406">Ion transport</keyword>
<feature type="transmembrane region" description="Helical" evidence="1">
    <location>
        <begin position="122"/>
        <end position="145"/>
    </location>
</feature>
<dbReference type="PANTHER" id="PTHR35529:SF1">
    <property type="entry name" value="MANGANESE EFFLUX PUMP MNTP-RELATED"/>
    <property type="match status" value="1"/>
</dbReference>
<dbReference type="Pfam" id="PF02659">
    <property type="entry name" value="Mntp"/>
    <property type="match status" value="1"/>
</dbReference>
<dbReference type="GO" id="GO:0005886">
    <property type="term" value="C:plasma membrane"/>
    <property type="evidence" value="ECO:0007669"/>
    <property type="project" value="UniProtKB-SubCell"/>
</dbReference>
<keyword evidence="1" id="KW-0812">Transmembrane</keyword>
<dbReference type="OrthoDB" id="1679700at2"/>
<comment type="similarity">
    <text evidence="1">Belongs to the MntP (TC 9.B.29) family.</text>
</comment>
<feature type="transmembrane region" description="Helical" evidence="1">
    <location>
        <begin position="68"/>
        <end position="89"/>
    </location>
</feature>
<keyword evidence="3" id="KW-1185">Reference proteome</keyword>
<keyword evidence="1" id="KW-0464">Manganese</keyword>
<comment type="caution">
    <text evidence="2">The sequence shown here is derived from an EMBL/GenBank/DDBJ whole genome shotgun (WGS) entry which is preliminary data.</text>
</comment>
<evidence type="ECO:0000313" key="3">
    <source>
        <dbReference type="Proteomes" id="UP000076476"/>
    </source>
</evidence>
<name>A0A165WS91_9BACI</name>
<dbReference type="GO" id="GO:0005384">
    <property type="term" value="F:manganese ion transmembrane transporter activity"/>
    <property type="evidence" value="ECO:0007669"/>
    <property type="project" value="UniProtKB-UniRule"/>
</dbReference>
<evidence type="ECO:0000256" key="1">
    <source>
        <dbReference type="HAMAP-Rule" id="MF_01521"/>
    </source>
</evidence>
<dbReference type="GeneID" id="301127809"/>
<reference evidence="2 3" key="1">
    <citation type="submission" date="2016-04" db="EMBL/GenBank/DDBJ databases">
        <title>Draft genome sequence of Aeribacillus pallidus 8m3 from petroleum reservoir.</title>
        <authorList>
            <person name="Poltaraus A.B."/>
            <person name="Nazina T.N."/>
            <person name="Tourova T.P."/>
            <person name="Malakho S.M."/>
            <person name="Korshunova A.V."/>
            <person name="Sokolova D.S."/>
        </authorList>
    </citation>
    <scope>NUCLEOTIDE SEQUENCE [LARGE SCALE GENOMIC DNA]</scope>
    <source>
        <strain evidence="2 3">8m3</strain>
    </source>
</reference>
<dbReference type="STRING" id="33936.AZI98_14755"/>